<name>A0A0R0DKS7_9GAMM</name>
<gene>
    <name evidence="3" type="ORF">ABB30_05170</name>
</gene>
<evidence type="ECO:0000313" key="4">
    <source>
        <dbReference type="Proteomes" id="UP000050956"/>
    </source>
</evidence>
<comment type="caution">
    <text evidence="3">The sequence shown here is derived from an EMBL/GenBank/DDBJ whole genome shotgun (WGS) entry which is preliminary data.</text>
</comment>
<sequence length="126" mass="12961">MRQVPLALLPELADAAWRAGFLISHVALAGVDDKAGLLAACADGLAFPPGLGGNWDGLADALDDLSWLDGDHHAILIDGAATLRAQAPQVLATLTQIIAEVAAQRAAAGLPFQVFLCDEPMPTQAG</sequence>
<reference evidence="3 4" key="1">
    <citation type="submission" date="2015-05" db="EMBL/GenBank/DDBJ databases">
        <title>Genome sequencing and analysis of members of genus Stenotrophomonas.</title>
        <authorList>
            <person name="Patil P.P."/>
            <person name="Midha S."/>
            <person name="Patil P.B."/>
        </authorList>
    </citation>
    <scope>NUCLEOTIDE SEQUENCE [LARGE SCALE GENOMIC DNA]</scope>
    <source>
        <strain evidence="3 4">DSM 24757</strain>
    </source>
</reference>
<comment type="similarity">
    <text evidence="1">Belongs to the barstar family.</text>
</comment>
<dbReference type="InterPro" id="IPR000468">
    <property type="entry name" value="Barstar"/>
</dbReference>
<accession>A0A0R0DKS7</accession>
<dbReference type="SUPFAM" id="SSF52038">
    <property type="entry name" value="Barstar-related"/>
    <property type="match status" value="1"/>
</dbReference>
<feature type="domain" description="Barstar (barnase inhibitor)" evidence="2">
    <location>
        <begin position="24"/>
        <end position="116"/>
    </location>
</feature>
<dbReference type="EMBL" id="LDJM01000012">
    <property type="protein sequence ID" value="KRG78200.1"/>
    <property type="molecule type" value="Genomic_DNA"/>
</dbReference>
<keyword evidence="4" id="KW-1185">Reference proteome</keyword>
<organism evidence="3 4">
    <name type="scientific">Stenotrophomonas ginsengisoli</name>
    <dbReference type="NCBI Taxonomy" id="336566"/>
    <lineage>
        <taxon>Bacteria</taxon>
        <taxon>Pseudomonadati</taxon>
        <taxon>Pseudomonadota</taxon>
        <taxon>Gammaproteobacteria</taxon>
        <taxon>Lysobacterales</taxon>
        <taxon>Lysobacteraceae</taxon>
        <taxon>Stenotrophomonas</taxon>
    </lineage>
</organism>
<dbReference type="InterPro" id="IPR035905">
    <property type="entry name" value="Barstar-like_sf"/>
</dbReference>
<dbReference type="Proteomes" id="UP000050956">
    <property type="component" value="Unassembled WGS sequence"/>
</dbReference>
<dbReference type="Gene3D" id="3.30.370.10">
    <property type="entry name" value="Barstar-like"/>
    <property type="match status" value="1"/>
</dbReference>
<protein>
    <recommendedName>
        <fullName evidence="2">Barstar (barnase inhibitor) domain-containing protein</fullName>
    </recommendedName>
</protein>
<evidence type="ECO:0000259" key="2">
    <source>
        <dbReference type="Pfam" id="PF01337"/>
    </source>
</evidence>
<dbReference type="PATRIC" id="fig|336566.3.peg.373"/>
<proteinExistence type="inferred from homology"/>
<evidence type="ECO:0000313" key="3">
    <source>
        <dbReference type="EMBL" id="KRG78200.1"/>
    </source>
</evidence>
<evidence type="ECO:0000256" key="1">
    <source>
        <dbReference type="ARBA" id="ARBA00006845"/>
    </source>
</evidence>
<dbReference type="Pfam" id="PF01337">
    <property type="entry name" value="Barstar"/>
    <property type="match status" value="1"/>
</dbReference>
<dbReference type="STRING" id="336566.ABB30_05170"/>
<dbReference type="AlphaFoldDB" id="A0A0R0DKS7"/>